<dbReference type="STRING" id="6336.A0A0V0RWB1"/>
<sequence length="97" mass="11369">MSTMVGDPSRAVQSFEDSVQLDGNMYALCLPWLTDGTQLPNNYHRAVIRLRQTGRSLMRNSHKAYQYERGMKEYLEEEFVEEVCSILMNFIKYKLPK</sequence>
<dbReference type="Proteomes" id="UP000054630">
    <property type="component" value="Unassembled WGS sequence"/>
</dbReference>
<reference evidence="1 2" key="1">
    <citation type="submission" date="2015-01" db="EMBL/GenBank/DDBJ databases">
        <title>Evolution of Trichinella species and genotypes.</title>
        <authorList>
            <person name="Korhonen P.K."/>
            <person name="Edoardo P."/>
            <person name="Giuseppe L.R."/>
            <person name="Gasser R.B."/>
        </authorList>
    </citation>
    <scope>NUCLEOTIDE SEQUENCE [LARGE SCALE GENOMIC DNA]</scope>
    <source>
        <strain evidence="1">ISS37</strain>
    </source>
</reference>
<comment type="caution">
    <text evidence="1">The sequence shown here is derived from an EMBL/GenBank/DDBJ whole genome shotgun (WGS) entry which is preliminary data.</text>
</comment>
<name>A0A0V0RWB1_9BILA</name>
<proteinExistence type="predicted"/>
<dbReference type="AlphaFoldDB" id="A0A0V0RWB1"/>
<accession>A0A0V0RWB1</accession>
<dbReference type="EMBL" id="JYDL01000068">
    <property type="protein sequence ID" value="KRX18765.1"/>
    <property type="molecule type" value="Genomic_DNA"/>
</dbReference>
<keyword evidence="2" id="KW-1185">Reference proteome</keyword>
<evidence type="ECO:0000313" key="1">
    <source>
        <dbReference type="EMBL" id="KRX18765.1"/>
    </source>
</evidence>
<organism evidence="1 2">
    <name type="scientific">Trichinella nelsoni</name>
    <dbReference type="NCBI Taxonomy" id="6336"/>
    <lineage>
        <taxon>Eukaryota</taxon>
        <taxon>Metazoa</taxon>
        <taxon>Ecdysozoa</taxon>
        <taxon>Nematoda</taxon>
        <taxon>Enoplea</taxon>
        <taxon>Dorylaimia</taxon>
        <taxon>Trichinellida</taxon>
        <taxon>Trichinellidae</taxon>
        <taxon>Trichinella</taxon>
    </lineage>
</organism>
<gene>
    <name evidence="1" type="ORF">T07_14607</name>
</gene>
<evidence type="ECO:0000313" key="2">
    <source>
        <dbReference type="Proteomes" id="UP000054630"/>
    </source>
</evidence>
<protein>
    <submittedName>
        <fullName evidence="1">Uncharacterized protein</fullName>
    </submittedName>
</protein>